<evidence type="ECO:0000259" key="7">
    <source>
        <dbReference type="PROSITE" id="PS51005"/>
    </source>
</evidence>
<evidence type="ECO:0000256" key="5">
    <source>
        <dbReference type="ARBA" id="ARBA00023242"/>
    </source>
</evidence>
<keyword evidence="2" id="KW-0805">Transcription regulation</keyword>
<evidence type="ECO:0000256" key="3">
    <source>
        <dbReference type="ARBA" id="ARBA00023125"/>
    </source>
</evidence>
<evidence type="ECO:0000313" key="8">
    <source>
        <dbReference type="EMBL" id="GJM95173.1"/>
    </source>
</evidence>
<dbReference type="EMBL" id="BQKI01000005">
    <property type="protein sequence ID" value="GJM95173.1"/>
    <property type="molecule type" value="Genomic_DNA"/>
</dbReference>
<dbReference type="PANTHER" id="PTHR31744:SF217">
    <property type="entry name" value="OS12G0610600 PROTEIN"/>
    <property type="match status" value="1"/>
</dbReference>
<proteinExistence type="predicted"/>
<accession>A0AAV5CAR8</accession>
<evidence type="ECO:0000256" key="2">
    <source>
        <dbReference type="ARBA" id="ARBA00023015"/>
    </source>
</evidence>
<dbReference type="FunFam" id="2.170.150.80:FF:000006">
    <property type="entry name" value="NAC domain-containing protein 100-like"/>
    <property type="match status" value="1"/>
</dbReference>
<keyword evidence="5" id="KW-0539">Nucleus</keyword>
<feature type="domain" description="NAC" evidence="7">
    <location>
        <begin position="101"/>
        <end position="253"/>
    </location>
</feature>
<dbReference type="GO" id="GO:0003677">
    <property type="term" value="F:DNA binding"/>
    <property type="evidence" value="ECO:0007669"/>
    <property type="project" value="UniProtKB-KW"/>
</dbReference>
<feature type="compositionally biased region" description="Low complexity" evidence="6">
    <location>
        <begin position="276"/>
        <end position="285"/>
    </location>
</feature>
<feature type="compositionally biased region" description="Polar residues" evidence="6">
    <location>
        <begin position="47"/>
        <end position="56"/>
    </location>
</feature>
<gene>
    <name evidence="8" type="primary">ga11881</name>
    <name evidence="8" type="ORF">PR202_ga11881</name>
</gene>
<evidence type="ECO:0000313" key="9">
    <source>
        <dbReference type="Proteomes" id="UP001054889"/>
    </source>
</evidence>
<feature type="compositionally biased region" description="Gly residues" evidence="6">
    <location>
        <begin position="83"/>
        <end position="93"/>
    </location>
</feature>
<dbReference type="Gene3D" id="2.170.150.80">
    <property type="entry name" value="NAC domain"/>
    <property type="match status" value="1"/>
</dbReference>
<dbReference type="InterPro" id="IPR003441">
    <property type="entry name" value="NAC-dom"/>
</dbReference>
<dbReference type="GO" id="GO:0006355">
    <property type="term" value="P:regulation of DNA-templated transcription"/>
    <property type="evidence" value="ECO:0007669"/>
    <property type="project" value="InterPro"/>
</dbReference>
<reference evidence="8" key="2">
    <citation type="submission" date="2021-12" db="EMBL/GenBank/DDBJ databases">
        <title>Resequencing data analysis of finger millet.</title>
        <authorList>
            <person name="Hatakeyama M."/>
            <person name="Aluri S."/>
            <person name="Balachadran M.T."/>
            <person name="Sivarajan S.R."/>
            <person name="Poveda L."/>
            <person name="Shimizu-Inatsugi R."/>
            <person name="Schlapbach R."/>
            <person name="Sreeman S.M."/>
            <person name="Shimizu K.K."/>
        </authorList>
    </citation>
    <scope>NUCLEOTIDE SEQUENCE</scope>
</reference>
<dbReference type="AlphaFoldDB" id="A0AAV5CAR8"/>
<protein>
    <recommendedName>
        <fullName evidence="7">NAC domain-containing protein</fullName>
    </recommendedName>
</protein>
<dbReference type="PANTHER" id="PTHR31744">
    <property type="entry name" value="PROTEIN CUP-SHAPED COTYLEDON 2-RELATED"/>
    <property type="match status" value="1"/>
</dbReference>
<dbReference type="PROSITE" id="PS51005">
    <property type="entry name" value="NAC"/>
    <property type="match status" value="1"/>
</dbReference>
<feature type="region of interest" description="Disordered" evidence="6">
    <location>
        <begin position="1"/>
        <end position="105"/>
    </location>
</feature>
<comment type="subcellular location">
    <subcellularLocation>
        <location evidence="1">Nucleus</location>
    </subcellularLocation>
</comment>
<sequence>MPSRMPNPALSRTSATRRRGAGPARSRAFPTTRVAAQQEKKDRGGSSARTADQPTTRELGPHRRRLARSEEADRRLDPEGGGRPRPRARGGGESSRQAGALPPGFRFHPRDDELICDYLAPKVGGKVGFSGRSPPLVDVDLNKVEPWDLPAAASVGPREWYFFSLKDRKYATGQRTNRATVSGYWKATGKDRAVVRRGALVGMRKTLVFYQGRAPKGRKTEWVMHEYRMEGHEQSPKLSTKEEDWVLCRVICKKKSAGGGAISKPARGLTTNGHDTATTTSPPLPPLMDTTLAQLQAAMNTTGAGAGAIEQVPCFSSFNNIASNSINAAAAQPCYLPIVTGSNGMSYLDHGLPELGSCYDPLNSDKKLLKAVLSQLGGEVVPSMSPDVAAASSTWMDHF</sequence>
<keyword evidence="4" id="KW-0804">Transcription</keyword>
<reference evidence="8" key="1">
    <citation type="journal article" date="2018" name="DNA Res.">
        <title>Multiple hybrid de novo genome assembly of finger millet, an orphan allotetraploid crop.</title>
        <authorList>
            <person name="Hatakeyama M."/>
            <person name="Aluri S."/>
            <person name="Balachadran M.T."/>
            <person name="Sivarajan S.R."/>
            <person name="Patrignani A."/>
            <person name="Gruter S."/>
            <person name="Poveda L."/>
            <person name="Shimizu-Inatsugi R."/>
            <person name="Baeten J."/>
            <person name="Francoijs K.J."/>
            <person name="Nataraja K.N."/>
            <person name="Reddy Y.A.N."/>
            <person name="Phadnis S."/>
            <person name="Ravikumar R.L."/>
            <person name="Schlapbach R."/>
            <person name="Sreeman S.M."/>
            <person name="Shimizu K.K."/>
        </authorList>
    </citation>
    <scope>NUCLEOTIDE SEQUENCE</scope>
</reference>
<feature type="compositionally biased region" description="Basic and acidic residues" evidence="6">
    <location>
        <begin position="67"/>
        <end position="82"/>
    </location>
</feature>
<keyword evidence="9" id="KW-1185">Reference proteome</keyword>
<dbReference type="Proteomes" id="UP001054889">
    <property type="component" value="Unassembled WGS sequence"/>
</dbReference>
<feature type="region of interest" description="Disordered" evidence="6">
    <location>
        <begin position="258"/>
        <end position="285"/>
    </location>
</feature>
<evidence type="ECO:0000256" key="6">
    <source>
        <dbReference type="SAM" id="MobiDB-lite"/>
    </source>
</evidence>
<dbReference type="SUPFAM" id="SSF101941">
    <property type="entry name" value="NAC domain"/>
    <property type="match status" value="1"/>
</dbReference>
<evidence type="ECO:0000256" key="1">
    <source>
        <dbReference type="ARBA" id="ARBA00004123"/>
    </source>
</evidence>
<dbReference type="InterPro" id="IPR036093">
    <property type="entry name" value="NAC_dom_sf"/>
</dbReference>
<evidence type="ECO:0000256" key="4">
    <source>
        <dbReference type="ARBA" id="ARBA00023163"/>
    </source>
</evidence>
<organism evidence="8 9">
    <name type="scientific">Eleusine coracana subsp. coracana</name>
    <dbReference type="NCBI Taxonomy" id="191504"/>
    <lineage>
        <taxon>Eukaryota</taxon>
        <taxon>Viridiplantae</taxon>
        <taxon>Streptophyta</taxon>
        <taxon>Embryophyta</taxon>
        <taxon>Tracheophyta</taxon>
        <taxon>Spermatophyta</taxon>
        <taxon>Magnoliopsida</taxon>
        <taxon>Liliopsida</taxon>
        <taxon>Poales</taxon>
        <taxon>Poaceae</taxon>
        <taxon>PACMAD clade</taxon>
        <taxon>Chloridoideae</taxon>
        <taxon>Cynodonteae</taxon>
        <taxon>Eleusininae</taxon>
        <taxon>Eleusine</taxon>
    </lineage>
</organism>
<comment type="caution">
    <text evidence="8">The sequence shown here is derived from an EMBL/GenBank/DDBJ whole genome shotgun (WGS) entry which is preliminary data.</text>
</comment>
<dbReference type="Pfam" id="PF02365">
    <property type="entry name" value="NAM"/>
    <property type="match status" value="1"/>
</dbReference>
<keyword evidence="3" id="KW-0238">DNA-binding</keyword>
<name>A0AAV5CAR8_ELECO</name>
<dbReference type="GO" id="GO:0005634">
    <property type="term" value="C:nucleus"/>
    <property type="evidence" value="ECO:0007669"/>
    <property type="project" value="UniProtKB-SubCell"/>
</dbReference>